<gene>
    <name evidence="2" type="ORF">GCM10023186_37440</name>
</gene>
<feature type="transmembrane region" description="Helical" evidence="1">
    <location>
        <begin position="302"/>
        <end position="320"/>
    </location>
</feature>
<keyword evidence="3" id="KW-1185">Reference proteome</keyword>
<keyword evidence="1" id="KW-0472">Membrane</keyword>
<feature type="transmembrane region" description="Helical" evidence="1">
    <location>
        <begin position="327"/>
        <end position="348"/>
    </location>
</feature>
<feature type="transmembrane region" description="Helical" evidence="1">
    <location>
        <begin position="271"/>
        <end position="290"/>
    </location>
</feature>
<feature type="transmembrane region" description="Helical" evidence="1">
    <location>
        <begin position="137"/>
        <end position="158"/>
    </location>
</feature>
<keyword evidence="1" id="KW-0812">Transmembrane</keyword>
<feature type="transmembrane region" description="Helical" evidence="1">
    <location>
        <begin position="164"/>
        <end position="190"/>
    </location>
</feature>
<evidence type="ECO:0000313" key="2">
    <source>
        <dbReference type="EMBL" id="GAA4389816.1"/>
    </source>
</evidence>
<organism evidence="2 3">
    <name type="scientific">Hymenobacter koreensis</name>
    <dbReference type="NCBI Taxonomy" id="1084523"/>
    <lineage>
        <taxon>Bacteria</taxon>
        <taxon>Pseudomonadati</taxon>
        <taxon>Bacteroidota</taxon>
        <taxon>Cytophagia</taxon>
        <taxon>Cytophagales</taxon>
        <taxon>Hymenobacteraceae</taxon>
        <taxon>Hymenobacter</taxon>
    </lineage>
</organism>
<protein>
    <recommendedName>
        <fullName evidence="4">DUF2029 domain-containing protein</fullName>
    </recommendedName>
</protein>
<evidence type="ECO:0008006" key="4">
    <source>
        <dbReference type="Google" id="ProtNLM"/>
    </source>
</evidence>
<feature type="transmembrane region" description="Helical" evidence="1">
    <location>
        <begin position="108"/>
        <end position="130"/>
    </location>
</feature>
<evidence type="ECO:0000256" key="1">
    <source>
        <dbReference type="SAM" id="Phobius"/>
    </source>
</evidence>
<comment type="caution">
    <text evidence="2">The sequence shown here is derived from an EMBL/GenBank/DDBJ whole genome shotgun (WGS) entry which is preliminary data.</text>
</comment>
<feature type="transmembrane region" description="Helical" evidence="1">
    <location>
        <begin position="75"/>
        <end position="96"/>
    </location>
</feature>
<dbReference type="Proteomes" id="UP001500454">
    <property type="component" value="Unassembled WGS sequence"/>
</dbReference>
<sequence length="365" mass="39632">MKPLEFFPDARQAGPISLGWRRLLLVYALAVGMLAGSAYTMYVHFDFSHSSDTRSYLRMAKGEFRGVRITHRYRVLVPAVAATVAAPIELIYARVWPHRAASDWPLRLGFYVVNTLVLGGAGVFLFLTCLRCGASPGAAALAVAAVLSSRWAVYVAGLPLVDSLYMLVFALAFYASVSGSTAALVACIVLGPHAKESFLFLIPWLLVFGRNAGRLPLQLSLLAGSLAVAYGVRYYIDARLGAPPSESVNNALAHLENLSYSLRRMFSPKGVGELFSIFGFFSLVLLAGLQGGRAAWQRWPRHLTWACAGLVLVVLAHMLLSGDLGRMGYLAAPAFAVAFSRLITYHPWFTWLGLGNRAYADAPVA</sequence>
<feature type="transmembrane region" description="Helical" evidence="1">
    <location>
        <begin position="24"/>
        <end position="45"/>
    </location>
</feature>
<proteinExistence type="predicted"/>
<keyword evidence="1" id="KW-1133">Transmembrane helix</keyword>
<accession>A0ABP8JF03</accession>
<reference evidence="3" key="1">
    <citation type="journal article" date="2019" name="Int. J. Syst. Evol. Microbiol.">
        <title>The Global Catalogue of Microorganisms (GCM) 10K type strain sequencing project: providing services to taxonomists for standard genome sequencing and annotation.</title>
        <authorList>
            <consortium name="The Broad Institute Genomics Platform"/>
            <consortium name="The Broad Institute Genome Sequencing Center for Infectious Disease"/>
            <person name="Wu L."/>
            <person name="Ma J."/>
        </authorList>
    </citation>
    <scope>NUCLEOTIDE SEQUENCE [LARGE SCALE GENOMIC DNA]</scope>
    <source>
        <strain evidence="3">JCM 17924</strain>
    </source>
</reference>
<evidence type="ECO:0000313" key="3">
    <source>
        <dbReference type="Proteomes" id="UP001500454"/>
    </source>
</evidence>
<name>A0ABP8JF03_9BACT</name>
<dbReference type="EMBL" id="BAABHA010000014">
    <property type="protein sequence ID" value="GAA4389816.1"/>
    <property type="molecule type" value="Genomic_DNA"/>
</dbReference>